<dbReference type="InterPro" id="IPR013113">
    <property type="entry name" value="SIP_FAD-bd"/>
</dbReference>
<evidence type="ECO:0000313" key="3">
    <source>
        <dbReference type="EMBL" id="MBP0438686.1"/>
    </source>
</evidence>
<dbReference type="EMBL" id="JAGIYY010000002">
    <property type="protein sequence ID" value="MBP0438686.1"/>
    <property type="molecule type" value="Genomic_DNA"/>
</dbReference>
<dbReference type="PROSITE" id="PS51384">
    <property type="entry name" value="FAD_FR"/>
    <property type="match status" value="1"/>
</dbReference>
<dbReference type="InterPro" id="IPR007037">
    <property type="entry name" value="SIP_rossman_dom"/>
</dbReference>
<dbReference type="InterPro" id="IPR017938">
    <property type="entry name" value="Riboflavin_synthase-like_b-brl"/>
</dbReference>
<protein>
    <submittedName>
        <fullName evidence="3">DUF2218 domain-containing protein</fullName>
    </submittedName>
</protein>
<sequence>MGDQTFVLAGTARPRDAAWMLDEMCEHFVEHASVQRTGASALMKSALGTAAFALVDGRIEIKIAAPSSQSLQLAQNSIAEHMFYFAGEDPLELSWSSASEPKPLPNFREAIVVRTEAVTPHMRRVVLRCDDVSAFAGGGMHVRLLLPPPGRNPVWPNMGADGRLAWPEGDDELVVRVYTIRFVDRERREVSIDFLQHPMPDVATPGADFARDAKVGQVIGMLGPGGGDMPVAARMLLAGDESALPAIARIIAEAPAGTEIQALIEIEDEAEEQPLPSAGALELRWLHRKNRTGEAPNRLLDVVLDSIRNVEPHTFVWVACEKDDIRIVRQTLKARGHDRKRMYVAWYWDKGEGSASDAT</sequence>
<dbReference type="PANTHER" id="PTHR30157">
    <property type="entry name" value="FERRIC REDUCTASE, NADPH-DEPENDENT"/>
    <property type="match status" value="1"/>
</dbReference>
<dbReference type="InterPro" id="IPR039374">
    <property type="entry name" value="SIP_fam"/>
</dbReference>
<dbReference type="GO" id="GO:0016491">
    <property type="term" value="F:oxidoreductase activity"/>
    <property type="evidence" value="ECO:0007669"/>
    <property type="project" value="InterPro"/>
</dbReference>
<dbReference type="PANTHER" id="PTHR30157:SF0">
    <property type="entry name" value="NADPH-DEPENDENT FERRIC-CHELATE REDUCTASE"/>
    <property type="match status" value="1"/>
</dbReference>
<dbReference type="Gene3D" id="3.30.310.50">
    <property type="entry name" value="Alpha-D-phosphohexomutase, C-terminal domain"/>
    <property type="match status" value="1"/>
</dbReference>
<proteinExistence type="inferred from homology"/>
<keyword evidence="4" id="KW-1185">Reference proteome</keyword>
<dbReference type="SUPFAM" id="SSF63380">
    <property type="entry name" value="Riboflavin synthase domain-like"/>
    <property type="match status" value="1"/>
</dbReference>
<dbReference type="Gene3D" id="2.40.30.10">
    <property type="entry name" value="Translation factors"/>
    <property type="match status" value="1"/>
</dbReference>
<dbReference type="InterPro" id="IPR017927">
    <property type="entry name" value="FAD-bd_FR_type"/>
</dbReference>
<reference evidence="3" key="1">
    <citation type="submission" date="2021-03" db="EMBL/GenBank/DDBJ databases">
        <title>Genome sequencing and assembly of Tianweitania sediminis.</title>
        <authorList>
            <person name="Chhetri G."/>
        </authorList>
    </citation>
    <scope>NUCLEOTIDE SEQUENCE</scope>
    <source>
        <strain evidence="3">Z8</strain>
    </source>
</reference>
<dbReference type="CDD" id="cd06193">
    <property type="entry name" value="siderophore_interacting"/>
    <property type="match status" value="1"/>
</dbReference>
<dbReference type="InterPro" id="IPR039261">
    <property type="entry name" value="FNR_nucleotide-bd"/>
</dbReference>
<dbReference type="Pfam" id="PF08021">
    <property type="entry name" value="FAD_binding_9"/>
    <property type="match status" value="1"/>
</dbReference>
<dbReference type="Gene3D" id="3.40.50.80">
    <property type="entry name" value="Nucleotide-binding domain of ferredoxin-NADP reductase (FNR) module"/>
    <property type="match status" value="1"/>
</dbReference>
<gene>
    <name evidence="3" type="ORF">J5Y06_08505</name>
</gene>
<dbReference type="Pfam" id="PF04954">
    <property type="entry name" value="SIP"/>
    <property type="match status" value="1"/>
</dbReference>
<evidence type="ECO:0000259" key="2">
    <source>
        <dbReference type="PROSITE" id="PS51384"/>
    </source>
</evidence>
<accession>A0A8J7RHT2</accession>
<comment type="caution">
    <text evidence="3">The sequence shown here is derived from an EMBL/GenBank/DDBJ whole genome shotgun (WGS) entry which is preliminary data.</text>
</comment>
<dbReference type="Proteomes" id="UP000666240">
    <property type="component" value="Unassembled WGS sequence"/>
</dbReference>
<dbReference type="Pfam" id="PF09981">
    <property type="entry name" value="DUF2218"/>
    <property type="match status" value="1"/>
</dbReference>
<evidence type="ECO:0000313" key="4">
    <source>
        <dbReference type="Proteomes" id="UP000666240"/>
    </source>
</evidence>
<name>A0A8J7RHT2_9HYPH</name>
<dbReference type="AlphaFoldDB" id="A0A8J7RHT2"/>
<feature type="domain" description="FAD-binding FR-type" evidence="2">
    <location>
        <begin position="105"/>
        <end position="231"/>
    </location>
</feature>
<evidence type="ECO:0000256" key="1">
    <source>
        <dbReference type="ARBA" id="ARBA00035644"/>
    </source>
</evidence>
<comment type="similarity">
    <text evidence="1">Belongs to the SIP oxidoreductase family.</text>
</comment>
<dbReference type="InterPro" id="IPR014543">
    <property type="entry name" value="UCP028291"/>
</dbReference>
<organism evidence="3 4">
    <name type="scientific">Tianweitania sediminis</name>
    <dbReference type="NCBI Taxonomy" id="1502156"/>
    <lineage>
        <taxon>Bacteria</taxon>
        <taxon>Pseudomonadati</taxon>
        <taxon>Pseudomonadota</taxon>
        <taxon>Alphaproteobacteria</taxon>
        <taxon>Hyphomicrobiales</taxon>
        <taxon>Phyllobacteriaceae</taxon>
        <taxon>Tianweitania</taxon>
    </lineage>
</organism>